<keyword evidence="3" id="KW-1185">Reference proteome</keyword>
<keyword evidence="1" id="KW-1133">Transmembrane helix</keyword>
<organism evidence="2 3">
    <name type="scientific">Aeromicrobium wangtongii</name>
    <dbReference type="NCBI Taxonomy" id="2969247"/>
    <lineage>
        <taxon>Bacteria</taxon>
        <taxon>Bacillati</taxon>
        <taxon>Actinomycetota</taxon>
        <taxon>Actinomycetes</taxon>
        <taxon>Propionibacteriales</taxon>
        <taxon>Nocardioidaceae</taxon>
        <taxon>Aeromicrobium</taxon>
    </lineage>
</organism>
<dbReference type="EMBL" id="CP102173">
    <property type="protein sequence ID" value="UUP15104.1"/>
    <property type="molecule type" value="Genomic_DNA"/>
</dbReference>
<evidence type="ECO:0000256" key="1">
    <source>
        <dbReference type="SAM" id="Phobius"/>
    </source>
</evidence>
<keyword evidence="1" id="KW-0472">Membrane</keyword>
<reference evidence="2 3" key="1">
    <citation type="submission" date="2022-08" db="EMBL/GenBank/DDBJ databases">
        <title>novel species in genus Aeromicrobium.</title>
        <authorList>
            <person name="Ye L."/>
        </authorList>
    </citation>
    <scope>NUCLEOTIDE SEQUENCE [LARGE SCALE GENOMIC DNA]</scope>
    <source>
        <strain evidence="3">zg-Y1379</strain>
    </source>
</reference>
<dbReference type="Proteomes" id="UP001316184">
    <property type="component" value="Chromosome"/>
</dbReference>
<protein>
    <recommendedName>
        <fullName evidence="4">Sugar ABC transporter permease</fullName>
    </recommendedName>
</protein>
<name>A0ABY5MDV1_9ACTN</name>
<proteinExistence type="predicted"/>
<gene>
    <name evidence="2" type="ORF">NQV15_07270</name>
</gene>
<evidence type="ECO:0000313" key="3">
    <source>
        <dbReference type="Proteomes" id="UP001316184"/>
    </source>
</evidence>
<accession>A0ABY5MDV1</accession>
<dbReference type="RefSeq" id="WP_232399156.1">
    <property type="nucleotide sequence ID" value="NZ_CP102173.1"/>
</dbReference>
<evidence type="ECO:0008006" key="4">
    <source>
        <dbReference type="Google" id="ProtNLM"/>
    </source>
</evidence>
<keyword evidence="1" id="KW-0812">Transmembrane</keyword>
<feature type="transmembrane region" description="Helical" evidence="1">
    <location>
        <begin position="75"/>
        <end position="99"/>
    </location>
</feature>
<feature type="transmembrane region" description="Helical" evidence="1">
    <location>
        <begin position="20"/>
        <end position="37"/>
    </location>
</feature>
<sequence>MTGTNADTRVVRTLTTGSKICLLLAIPFLVGAAYFYFTPIVVQLGGTSLFSCGSRFNPPTDAFKLSQCTDLYTVYGARSGACLALGLMIAAVGVGLFGFSTRTEKRADILSAS</sequence>
<evidence type="ECO:0000313" key="2">
    <source>
        <dbReference type="EMBL" id="UUP15104.1"/>
    </source>
</evidence>